<evidence type="ECO:0000313" key="2">
    <source>
        <dbReference type="Proteomes" id="UP000000935"/>
    </source>
</evidence>
<name>D5E3A9_PRIM1</name>
<reference key="2">
    <citation type="submission" date="2010-04" db="EMBL/GenBank/DDBJ databases">
        <title>Genome sequences of the industrial vitamin B12-producers B. megaterium QM B1551 and DSM319 reveal new insights into the Bacillus genome evolution and pan-genome structure.</title>
        <authorList>
            <person name="Eppinger M."/>
            <person name="Bunk B."/>
            <person name="Johns M.A."/>
            <person name="Edirisinghe J.N."/>
            <person name="Kutumbaka K.K."/>
            <person name="Riley D.R."/>
            <person name="Creasy H.H."/>
            <person name="Koenig S.S.K."/>
            <person name="Galens K."/>
            <person name="Orvis J."/>
            <person name="Creasy T."/>
            <person name="Biedendieck R."/>
            <person name="Braun C."/>
            <person name="Grayburn S."/>
            <person name="Jahn D."/>
            <person name="Ravel J."/>
            <person name="Vary P.S."/>
        </authorList>
    </citation>
    <scope>NUCLEOTIDE SEQUENCE</scope>
    <source>
        <strain>QM B1551</strain>
    </source>
</reference>
<dbReference type="Proteomes" id="UP000000935">
    <property type="component" value="Plasmid pBM300"/>
</dbReference>
<accession>D5E3A9</accession>
<reference evidence="1 2" key="1">
    <citation type="journal article" date="2005" name="Appl. Environ. Microbiol.">
        <title>Molecular characterization of plasmid pBM300 from Bacillus megaterium QM B1551.</title>
        <authorList>
            <person name="Kunnimalaiyaan M."/>
            <person name="Vary P.S."/>
        </authorList>
    </citation>
    <scope>NUCLEOTIDE SEQUENCE [LARGE SCALE GENOMIC DNA]</scope>
    <source>
        <strain evidence="2">ATCC 12872 / QMB1551</strain>
        <plasmid evidence="1">pBM300</plasmid>
    </source>
</reference>
<dbReference type="HOGENOM" id="CLU_3149533_0_0_9"/>
<sequence>MEIVSNILRHLAYSQSTGSRFFMFLDYCGEISKEVVRKCNSNFYQFFD</sequence>
<proteinExistence type="predicted"/>
<dbReference type="AlphaFoldDB" id="D5E3A9"/>
<keyword evidence="1" id="KW-0614">Plasmid</keyword>
<evidence type="ECO:0000313" key="1">
    <source>
        <dbReference type="EMBL" id="ADE72284.1"/>
    </source>
</evidence>
<reference evidence="1 2" key="3">
    <citation type="journal article" date="2011" name="J. Bacteriol.">
        <title>Genome sequences of the biotechnologically important Bacillus megaterium strains QM B1551 and DSM319.</title>
        <authorList>
            <person name="Eppinger M."/>
            <person name="Bunk B."/>
            <person name="Johns M.A."/>
            <person name="Edirisinghe J.N."/>
            <person name="Kutumbaka K.K."/>
            <person name="Koenig S.S."/>
            <person name="Huot Creasy H."/>
            <person name="Rosovitz M.J."/>
            <person name="Riley D.R."/>
            <person name="Daugherty S."/>
            <person name="Martin M."/>
            <person name="Elbourne L.D."/>
            <person name="Paulsen I."/>
            <person name="Biedendieck R."/>
            <person name="Braun C."/>
            <person name="Grayburn S."/>
            <person name="Dhingra S."/>
            <person name="Lukyanchuk V."/>
            <person name="Ball B."/>
            <person name="Ul-Qamar R."/>
            <person name="Seibel J."/>
            <person name="Bremer E."/>
            <person name="Jahn D."/>
            <person name="Ravel J."/>
            <person name="Vary P.S."/>
        </authorList>
    </citation>
    <scope>NUCLEOTIDE SEQUENCE [LARGE SCALE GENOMIC DNA]</scope>
    <source>
        <strain evidence="2">ATCC 12872 / QMB1551</strain>
        <plasmid evidence="1">pBM300</plasmid>
    </source>
</reference>
<gene>
    <name evidence="1" type="ordered locus">BMQ_pBM30020</name>
</gene>
<dbReference type="EMBL" id="CP001986">
    <property type="protein sequence ID" value="ADE72284.1"/>
    <property type="molecule type" value="Genomic_DNA"/>
</dbReference>
<geneLocation type="plasmid" evidence="1 2">
    <name>pBM300</name>
</geneLocation>
<protein>
    <submittedName>
        <fullName evidence="1">Uncharacterized protein</fullName>
    </submittedName>
</protein>
<keyword evidence="2" id="KW-1185">Reference proteome</keyword>
<organism evidence="1 2">
    <name type="scientific">Priestia megaterium (strain ATCC 12872 / QMB1551)</name>
    <name type="common">Bacillus megaterium</name>
    <dbReference type="NCBI Taxonomy" id="545693"/>
    <lineage>
        <taxon>Bacteria</taxon>
        <taxon>Bacillati</taxon>
        <taxon>Bacillota</taxon>
        <taxon>Bacilli</taxon>
        <taxon>Bacillales</taxon>
        <taxon>Bacillaceae</taxon>
        <taxon>Priestia</taxon>
    </lineage>
</organism>
<dbReference type="KEGG" id="bmq:BMQ_pBM30020"/>